<evidence type="ECO:0000256" key="4">
    <source>
        <dbReference type="PROSITE-ProRule" id="PRU10141"/>
    </source>
</evidence>
<feature type="domain" description="Protein kinase" evidence="5">
    <location>
        <begin position="624"/>
        <end position="778"/>
    </location>
</feature>
<dbReference type="Gene3D" id="1.10.510.10">
    <property type="entry name" value="Transferase(Phosphotransferase) domain 1"/>
    <property type="match status" value="3"/>
</dbReference>
<dbReference type="PANTHER" id="PTHR44329">
    <property type="entry name" value="SERINE/THREONINE-PROTEIN KINASE TNNI3K-RELATED"/>
    <property type="match status" value="1"/>
</dbReference>
<keyword evidence="1" id="KW-0418">Kinase</keyword>
<dbReference type="EMBL" id="JAPFFF010000050">
    <property type="protein sequence ID" value="KAK8839847.1"/>
    <property type="molecule type" value="Genomic_DNA"/>
</dbReference>
<feature type="binding site" evidence="4">
    <location>
        <position position="653"/>
    </location>
    <ligand>
        <name>ATP</name>
        <dbReference type="ChEBI" id="CHEBI:30616"/>
    </ligand>
</feature>
<keyword evidence="7" id="KW-1185">Reference proteome</keyword>
<evidence type="ECO:0000256" key="1">
    <source>
        <dbReference type="ARBA" id="ARBA00022527"/>
    </source>
</evidence>
<dbReference type="PROSITE" id="PS50011">
    <property type="entry name" value="PROTEIN_KINASE_DOM"/>
    <property type="match status" value="3"/>
</dbReference>
<organism evidence="6 7">
    <name type="scientific">Tritrichomonas musculus</name>
    <dbReference type="NCBI Taxonomy" id="1915356"/>
    <lineage>
        <taxon>Eukaryota</taxon>
        <taxon>Metamonada</taxon>
        <taxon>Parabasalia</taxon>
        <taxon>Tritrichomonadida</taxon>
        <taxon>Tritrichomonadidae</taxon>
        <taxon>Tritrichomonas</taxon>
    </lineage>
</organism>
<keyword evidence="3 4" id="KW-0067">ATP-binding</keyword>
<keyword evidence="1" id="KW-0723">Serine/threonine-protein kinase</keyword>
<feature type="domain" description="Protein kinase" evidence="5">
    <location>
        <begin position="281"/>
        <end position="549"/>
    </location>
</feature>
<dbReference type="PANTHER" id="PTHR44329:SF214">
    <property type="entry name" value="PROTEIN KINASE DOMAIN-CONTAINING PROTEIN"/>
    <property type="match status" value="1"/>
</dbReference>
<feature type="domain" description="Protein kinase" evidence="5">
    <location>
        <begin position="1"/>
        <end position="207"/>
    </location>
</feature>
<evidence type="ECO:0000259" key="5">
    <source>
        <dbReference type="PROSITE" id="PS50011"/>
    </source>
</evidence>
<evidence type="ECO:0000256" key="3">
    <source>
        <dbReference type="ARBA" id="ARBA00022840"/>
    </source>
</evidence>
<dbReference type="Pfam" id="PF00069">
    <property type="entry name" value="Pkinase"/>
    <property type="match status" value="3"/>
</dbReference>
<dbReference type="InterPro" id="IPR051681">
    <property type="entry name" value="Ser/Thr_Kinases-Pseudokinases"/>
</dbReference>
<keyword evidence="1" id="KW-0808">Transferase</keyword>
<evidence type="ECO:0000313" key="7">
    <source>
        <dbReference type="Proteomes" id="UP001470230"/>
    </source>
</evidence>
<dbReference type="PROSITE" id="PS00108">
    <property type="entry name" value="PROTEIN_KINASE_ST"/>
    <property type="match status" value="2"/>
</dbReference>
<dbReference type="InterPro" id="IPR001245">
    <property type="entry name" value="Ser-Thr/Tyr_kinase_cat_dom"/>
</dbReference>
<protein>
    <recommendedName>
        <fullName evidence="5">Protein kinase domain-containing protein</fullName>
    </recommendedName>
</protein>
<evidence type="ECO:0000313" key="6">
    <source>
        <dbReference type="EMBL" id="KAK8839847.1"/>
    </source>
</evidence>
<comment type="caution">
    <text evidence="6">The sequence shown here is derived from an EMBL/GenBank/DDBJ whole genome shotgun (WGS) entry which is preliminary data.</text>
</comment>
<reference evidence="6 7" key="1">
    <citation type="submission" date="2024-04" db="EMBL/GenBank/DDBJ databases">
        <title>Tritrichomonas musculus Genome.</title>
        <authorList>
            <person name="Alves-Ferreira E."/>
            <person name="Grigg M."/>
            <person name="Lorenzi H."/>
            <person name="Galac M."/>
        </authorList>
    </citation>
    <scope>NUCLEOTIDE SEQUENCE [LARGE SCALE GENOMIC DNA]</scope>
    <source>
        <strain evidence="6 7">EAF2021</strain>
    </source>
</reference>
<evidence type="ECO:0000256" key="2">
    <source>
        <dbReference type="ARBA" id="ARBA00022741"/>
    </source>
</evidence>
<dbReference type="InterPro" id="IPR000719">
    <property type="entry name" value="Prot_kinase_dom"/>
</dbReference>
<dbReference type="InterPro" id="IPR017441">
    <property type="entry name" value="Protein_kinase_ATP_BS"/>
</dbReference>
<dbReference type="Proteomes" id="UP001470230">
    <property type="component" value="Unassembled WGS sequence"/>
</dbReference>
<dbReference type="SMART" id="SM00220">
    <property type="entry name" value="S_TKc"/>
    <property type="match status" value="1"/>
</dbReference>
<gene>
    <name evidence="6" type="ORF">M9Y10_031559</name>
</gene>
<dbReference type="PRINTS" id="PR00109">
    <property type="entry name" value="TYRKINASE"/>
</dbReference>
<dbReference type="InterPro" id="IPR011009">
    <property type="entry name" value="Kinase-like_dom_sf"/>
</dbReference>
<sequence length="778" mass="90651">MTDFIEIGLIDLSKFVETRYVDHNFSEVSDKDTNIKYLMIKFSSIINSFDKSNIIAFSQEVNIHFQLMHPAILKIIGYNLVNFNKSPYPIIITELPTNYTLGNALIGTPAYLAPEILITRTYSKKSDVYAFSLILYEILTNKRPFESFKDVSILFEEVSVYKTRPEFDNEIPKCYKNLIEKCWSHDPQDRPTFDEILDILKNNHDFIIDQDDSEEFHKYIEFIDSSKTSFDEKKRAKHLDHIINTQLPFFSYRNNIFNISKYGTSISPIYLKSFMFDFSNFERHEKIGEGSFGRVYKIVNKDTGEIYAAKEFLRSRFSASQNYKILLREIKTLSNIEFPSIIGLIGFNYNNIKNKPKLTLILEYASNGSLHNILELERKGEKDDEWNDTIKLINIYGIASAINYLHHYYVMHRDLKPRNILLNDYLHPKISDFGLTRIMDDSTDSTDVPNTPEYMAPEVLLGNAYSKKNDIYSFAMIMYEIMTGERPFKDLKNPVDIVNEVTQNNGRPKFNTKIPDCYRCLIEKCWVQEEDERPSADEIIEILKTDPEFITENVNKEEFFNYVEYIDSAVLKKGFDYEANMPKFEKAESKDHSFQKVDIYLNRPKTIEQRNLSINIQPLDLDRYEIKQSVGEGMFGTVYKVIDKETREVLAAKVSIYDIDLCSDDIIYNLEREVNIISKLNHPSVTKFIGFNPLNFKYKRKPTIVTEFASNGSLDKIIELERMNIAVSDWDDTKKLINIYGIASALSYLHSLNIIHRDLKPANILLDEYLFPKITDSA</sequence>
<proteinExistence type="predicted"/>
<dbReference type="InterPro" id="IPR008271">
    <property type="entry name" value="Ser/Thr_kinase_AS"/>
</dbReference>
<name>A0ABR2H231_9EUKA</name>
<dbReference type="SUPFAM" id="SSF56112">
    <property type="entry name" value="Protein kinase-like (PK-like)"/>
    <property type="match status" value="3"/>
</dbReference>
<keyword evidence="2 4" id="KW-0547">Nucleotide-binding</keyword>
<dbReference type="PROSITE" id="PS00107">
    <property type="entry name" value="PROTEIN_KINASE_ATP"/>
    <property type="match status" value="2"/>
</dbReference>
<feature type="binding site" evidence="4">
    <location>
        <position position="310"/>
    </location>
    <ligand>
        <name>ATP</name>
        <dbReference type="ChEBI" id="CHEBI:30616"/>
    </ligand>
</feature>
<accession>A0ABR2H231</accession>